<feature type="compositionally biased region" description="Low complexity" evidence="1">
    <location>
        <begin position="49"/>
        <end position="58"/>
    </location>
</feature>
<evidence type="ECO:0000256" key="1">
    <source>
        <dbReference type="SAM" id="MobiDB-lite"/>
    </source>
</evidence>
<feature type="compositionally biased region" description="Low complexity" evidence="1">
    <location>
        <begin position="476"/>
        <end position="506"/>
    </location>
</feature>
<feature type="region of interest" description="Disordered" evidence="1">
    <location>
        <begin position="123"/>
        <end position="164"/>
    </location>
</feature>
<dbReference type="RefSeq" id="WP_248834952.1">
    <property type="nucleotide sequence ID" value="NZ_JAJEQE010000009.1"/>
</dbReference>
<feature type="chain" id="PRO_5045679532" evidence="2">
    <location>
        <begin position="27"/>
        <end position="539"/>
    </location>
</feature>
<evidence type="ECO:0000313" key="3">
    <source>
        <dbReference type="EMBL" id="MCC2148543.1"/>
    </source>
</evidence>
<name>A0ABS8EUB8_9FIRM</name>
<feature type="region of interest" description="Disordered" evidence="1">
    <location>
        <begin position="452"/>
        <end position="514"/>
    </location>
</feature>
<evidence type="ECO:0000313" key="4">
    <source>
        <dbReference type="Proteomes" id="UP001299235"/>
    </source>
</evidence>
<feature type="compositionally biased region" description="Acidic residues" evidence="1">
    <location>
        <begin position="59"/>
        <end position="69"/>
    </location>
</feature>
<feature type="compositionally biased region" description="Low complexity" evidence="1">
    <location>
        <begin position="291"/>
        <end position="303"/>
    </location>
</feature>
<accession>A0ABS8EUB8</accession>
<feature type="region of interest" description="Disordered" evidence="1">
    <location>
        <begin position="246"/>
        <end position="335"/>
    </location>
</feature>
<feature type="compositionally biased region" description="Low complexity" evidence="1">
    <location>
        <begin position="309"/>
        <end position="325"/>
    </location>
</feature>
<gene>
    <name evidence="3" type="ORF">LKD42_04635</name>
</gene>
<feature type="signal peptide" evidence="2">
    <location>
        <begin position="1"/>
        <end position="26"/>
    </location>
</feature>
<protein>
    <submittedName>
        <fullName evidence="3">Uncharacterized protein</fullName>
    </submittedName>
</protein>
<sequence>MKKRMHKLCTILTASALLAMSVTVYAAEGDNTEAGFQPAEEGTVQSADTEQTQETASEQTEEKDPEENGLDSFIYIREKEDKTTEKAKVKKVTIEELKEEIDANQVPELAAVVFQFSDEEFETEALTENTTEFETETQSETTESESETATETETESETDKDSEIEKYPTVELSDMQKDMVYEVAELVPQTVVIFNQCELENNLMFTDCKEVKAVTVLKADTEKELKKAIQKYDLEKEYADYLELQSEKKSASKGQARTTSTSSSGKSLAVPQTSTQTESQTSTTPSNRVAGSSSTSGSSSSGSSGYGSSGSSASGSSSTSGTTTGQKDVTFKFEPDEVYSGEESISATYSVSSTKEITYGKVTINYDTNAMKYDDSNAEDSDALEGMTIKVIKPTDSAGTEGKIVIEFSSTTPKKLKGTLVDLWFNLTGNATTGQQFNISMTVDELRNGSTNLTSEVETASMVAQPDGEEEKETETPATTSTPSTTASTSASSSSTTSGSSSTTTTQNAPKTGDATNIPAMVLLMAGSAAVYIKARKRV</sequence>
<keyword evidence="4" id="KW-1185">Reference proteome</keyword>
<proteinExistence type="predicted"/>
<reference evidence="3 4" key="1">
    <citation type="submission" date="2021-10" db="EMBL/GenBank/DDBJ databases">
        <title>Anaerobic single-cell dispensing facilitates the cultivation of human gut bacteria.</title>
        <authorList>
            <person name="Afrizal A."/>
        </authorList>
    </citation>
    <scope>NUCLEOTIDE SEQUENCE [LARGE SCALE GENOMIC DNA]</scope>
    <source>
        <strain evidence="3 4">CLA-AA-H246</strain>
    </source>
</reference>
<keyword evidence="2" id="KW-0732">Signal</keyword>
<dbReference type="Proteomes" id="UP001299235">
    <property type="component" value="Unassembled WGS sequence"/>
</dbReference>
<feature type="compositionally biased region" description="Acidic residues" evidence="1">
    <location>
        <begin position="123"/>
        <end position="156"/>
    </location>
</feature>
<feature type="compositionally biased region" description="Low complexity" evidence="1">
    <location>
        <begin position="272"/>
        <end position="284"/>
    </location>
</feature>
<dbReference type="EMBL" id="JAJEQE010000009">
    <property type="protein sequence ID" value="MCC2148543.1"/>
    <property type="molecule type" value="Genomic_DNA"/>
</dbReference>
<organism evidence="3 4">
    <name type="scientific">Hominisplanchenecus faecis</name>
    <dbReference type="NCBI Taxonomy" id="2885351"/>
    <lineage>
        <taxon>Bacteria</taxon>
        <taxon>Bacillati</taxon>
        <taxon>Bacillota</taxon>
        <taxon>Clostridia</taxon>
        <taxon>Lachnospirales</taxon>
        <taxon>Lachnospiraceae</taxon>
        <taxon>Hominisplanchenecus</taxon>
    </lineage>
</organism>
<comment type="caution">
    <text evidence="3">The sequence shown here is derived from an EMBL/GenBank/DDBJ whole genome shotgun (WGS) entry which is preliminary data.</text>
</comment>
<feature type="compositionally biased region" description="Polar residues" evidence="1">
    <location>
        <begin position="252"/>
        <end position="266"/>
    </location>
</feature>
<evidence type="ECO:0000256" key="2">
    <source>
        <dbReference type="SAM" id="SignalP"/>
    </source>
</evidence>
<feature type="region of interest" description="Disordered" evidence="1">
    <location>
        <begin position="34"/>
        <end position="73"/>
    </location>
</feature>